<reference evidence="4 5" key="1">
    <citation type="submission" date="2017-11" db="EMBL/GenBank/DDBJ databases">
        <title>Draft genome sequence of environmental isolate Aeromonas cavernicola sp. nov. MDC 2508.</title>
        <authorList>
            <person name="Colston S.M."/>
            <person name="Navarro A."/>
            <person name="Martinez-Murcia A.J."/>
            <person name="Graf J."/>
        </authorList>
    </citation>
    <scope>NUCLEOTIDE SEQUENCE [LARGE SCALE GENOMIC DNA]</scope>
    <source>
        <strain evidence="4 5">MDC 2508</strain>
    </source>
</reference>
<feature type="signal peptide" evidence="3">
    <location>
        <begin position="1"/>
        <end position="18"/>
    </location>
</feature>
<organism evidence="4 5">
    <name type="scientific">Aeromonas cavernicola</name>
    <dbReference type="NCBI Taxonomy" id="1006623"/>
    <lineage>
        <taxon>Bacteria</taxon>
        <taxon>Pseudomonadati</taxon>
        <taxon>Pseudomonadota</taxon>
        <taxon>Gammaproteobacteria</taxon>
        <taxon>Aeromonadales</taxon>
        <taxon>Aeromonadaceae</taxon>
        <taxon>Aeromonas</taxon>
    </lineage>
</organism>
<dbReference type="AlphaFoldDB" id="A0A2H9U1C1"/>
<feature type="coiled-coil region" evidence="1">
    <location>
        <begin position="188"/>
        <end position="221"/>
    </location>
</feature>
<dbReference type="Proteomes" id="UP000235861">
    <property type="component" value="Unassembled WGS sequence"/>
</dbReference>
<evidence type="ECO:0000313" key="4">
    <source>
        <dbReference type="EMBL" id="PJG57800.1"/>
    </source>
</evidence>
<keyword evidence="5" id="KW-1185">Reference proteome</keyword>
<feature type="region of interest" description="Disordered" evidence="2">
    <location>
        <begin position="24"/>
        <end position="63"/>
    </location>
</feature>
<comment type="caution">
    <text evidence="4">The sequence shown here is derived from an EMBL/GenBank/DDBJ whole genome shotgun (WGS) entry which is preliminary data.</text>
</comment>
<evidence type="ECO:0000256" key="2">
    <source>
        <dbReference type="SAM" id="MobiDB-lite"/>
    </source>
</evidence>
<dbReference type="OrthoDB" id="5593977at2"/>
<accession>A0A2H9U1C1</accession>
<dbReference type="PROSITE" id="PS51257">
    <property type="entry name" value="PROKAR_LIPOPROTEIN"/>
    <property type="match status" value="1"/>
</dbReference>
<proteinExistence type="predicted"/>
<dbReference type="EMBL" id="PGGC01000168">
    <property type="protein sequence ID" value="PJG57800.1"/>
    <property type="molecule type" value="Genomic_DNA"/>
</dbReference>
<keyword evidence="1" id="KW-0175">Coiled coil</keyword>
<feature type="compositionally biased region" description="Polar residues" evidence="2">
    <location>
        <begin position="41"/>
        <end position="51"/>
    </location>
</feature>
<evidence type="ECO:0000256" key="1">
    <source>
        <dbReference type="SAM" id="Coils"/>
    </source>
</evidence>
<keyword evidence="3" id="KW-0732">Signal</keyword>
<dbReference type="RefSeq" id="WP_100295069.1">
    <property type="nucleotide sequence ID" value="NZ_PGGC01000168.1"/>
</dbReference>
<evidence type="ECO:0000313" key="5">
    <source>
        <dbReference type="Proteomes" id="UP000235861"/>
    </source>
</evidence>
<gene>
    <name evidence="4" type="ORF">CUC53_16080</name>
</gene>
<protein>
    <submittedName>
        <fullName evidence="4">Uncharacterized protein</fullName>
    </submittedName>
</protein>
<sequence>MRRRYLLLPLACLLGWFACEPQPTQSVSPQRQLPHAVAPSGSATPTAQTPPAQGLPAPVATAAPSADWQAIPEEMSQQLASEISRSDLPLAERLANLATLEAQWLDGKESLIGLQGRYALALTELANASEQLPLAERVAALTALQDQWAAQYPALASDLFNPDARLLQARQLWGDDELATLAQHFLPAANAEATLQFANQRQQQLAQRDRYQQQLAALEQQLTTSQGGMAGADWQQHRDAVISQWRQDFFAREQGQP</sequence>
<name>A0A2H9U1C1_9GAMM</name>
<evidence type="ECO:0000256" key="3">
    <source>
        <dbReference type="SAM" id="SignalP"/>
    </source>
</evidence>
<feature type="chain" id="PRO_5014140101" evidence="3">
    <location>
        <begin position="19"/>
        <end position="257"/>
    </location>
</feature>